<dbReference type="AlphaFoldDB" id="A0A8S1PJ13"/>
<sequence length="133" mass="15656">MKECFNRQTQIIMRRCDSLKNESKNLMQEIRCRSFSLAQHKCGNSSMKENIQLHNYLETQILSTAKLNFRSAKYVKKNTVSSYLQNPAYYNKLLSSVTKKRMSLQSIASKQFTIKQEKSMWKIVNQSDFHGFK</sequence>
<gene>
    <name evidence="1" type="ORF">PPRIM_AZ9-3.1.T1180110</name>
</gene>
<keyword evidence="2" id="KW-1185">Reference proteome</keyword>
<dbReference type="Proteomes" id="UP000688137">
    <property type="component" value="Unassembled WGS sequence"/>
</dbReference>
<evidence type="ECO:0000313" key="2">
    <source>
        <dbReference type="Proteomes" id="UP000688137"/>
    </source>
</evidence>
<name>A0A8S1PJ13_PARPR</name>
<comment type="caution">
    <text evidence="1">The sequence shown here is derived from an EMBL/GenBank/DDBJ whole genome shotgun (WGS) entry which is preliminary data.</text>
</comment>
<dbReference type="EMBL" id="CAJJDM010000121">
    <property type="protein sequence ID" value="CAD8102438.1"/>
    <property type="molecule type" value="Genomic_DNA"/>
</dbReference>
<proteinExistence type="predicted"/>
<organism evidence="1 2">
    <name type="scientific">Paramecium primaurelia</name>
    <dbReference type="NCBI Taxonomy" id="5886"/>
    <lineage>
        <taxon>Eukaryota</taxon>
        <taxon>Sar</taxon>
        <taxon>Alveolata</taxon>
        <taxon>Ciliophora</taxon>
        <taxon>Intramacronucleata</taxon>
        <taxon>Oligohymenophorea</taxon>
        <taxon>Peniculida</taxon>
        <taxon>Parameciidae</taxon>
        <taxon>Paramecium</taxon>
    </lineage>
</organism>
<evidence type="ECO:0000313" key="1">
    <source>
        <dbReference type="EMBL" id="CAD8102438.1"/>
    </source>
</evidence>
<dbReference type="OMA" id="MQEIRCR"/>
<reference evidence="1" key="1">
    <citation type="submission" date="2021-01" db="EMBL/GenBank/DDBJ databases">
        <authorList>
            <consortium name="Genoscope - CEA"/>
            <person name="William W."/>
        </authorList>
    </citation>
    <scope>NUCLEOTIDE SEQUENCE</scope>
</reference>
<protein>
    <submittedName>
        <fullName evidence="1">Uncharacterized protein</fullName>
    </submittedName>
</protein>
<accession>A0A8S1PJ13</accession>